<sequence>MKTATLTCVAGLAAASDAPRGGLVFRDGLCRLGSHSCLDIGHADQCCDNQSYCYVNRNHEPRCCPVGSNCVDDSPCKSDSFYCRRSTAGTARDGCCGRLCPQTSHYLCPQSLGGGCCSFGADCQAGGNCLQTMTTTMPSLTATRLACTSRQSACAGGTGCCSHGQPCTGVSQTALCTTPGPSDKGLSRGAVAGIGVGAAAALGVVTTAAVWLCLCGRRTRRRQRDQGKDATADIKVGSRSSLPPRLRPLTDDYSGPNPVSGPYTETAVPSATRLLEGLPRAVPTRPDGPGDIAAPVEMESPSAVAGRPTSEIDDDVTPLRNPKETTEGRFELYGCEAYKLPQLACYSVPDTPRTCESEEDSVSTR</sequence>
<keyword evidence="2" id="KW-1133">Transmembrane helix</keyword>
<reference evidence="3 4" key="1">
    <citation type="submission" date="2017-06" db="EMBL/GenBank/DDBJ databases">
        <title>Ant-infecting Ophiocordyceps genomes reveal a high diversity of potential behavioral manipulation genes and a possible major role for enterotoxins.</title>
        <authorList>
            <person name="De Bekker C."/>
            <person name="Evans H.C."/>
            <person name="Brachmann A."/>
            <person name="Hughes D.P."/>
        </authorList>
    </citation>
    <scope>NUCLEOTIDE SEQUENCE [LARGE SCALE GENOMIC DNA]</scope>
    <source>
        <strain evidence="3 4">Map16</strain>
    </source>
</reference>
<evidence type="ECO:0000313" key="3">
    <source>
        <dbReference type="EMBL" id="PHH68457.1"/>
    </source>
</evidence>
<feature type="transmembrane region" description="Helical" evidence="2">
    <location>
        <begin position="190"/>
        <end position="214"/>
    </location>
</feature>
<evidence type="ECO:0000313" key="4">
    <source>
        <dbReference type="Proteomes" id="UP000226431"/>
    </source>
</evidence>
<evidence type="ECO:0000256" key="1">
    <source>
        <dbReference type="SAM" id="MobiDB-lite"/>
    </source>
</evidence>
<gene>
    <name evidence="3" type="ORF">CDD80_7495</name>
</gene>
<keyword evidence="4" id="KW-1185">Reference proteome</keyword>
<name>A0A2C5YI75_9HYPO</name>
<dbReference type="OrthoDB" id="4499262at2759"/>
<evidence type="ECO:0000256" key="2">
    <source>
        <dbReference type="SAM" id="Phobius"/>
    </source>
</evidence>
<feature type="region of interest" description="Disordered" evidence="1">
    <location>
        <begin position="224"/>
        <end position="265"/>
    </location>
</feature>
<comment type="caution">
    <text evidence="3">The sequence shown here is derived from an EMBL/GenBank/DDBJ whole genome shotgun (WGS) entry which is preliminary data.</text>
</comment>
<dbReference type="Proteomes" id="UP000226431">
    <property type="component" value="Unassembled WGS sequence"/>
</dbReference>
<keyword evidence="2" id="KW-0472">Membrane</keyword>
<dbReference type="STRING" id="2004952.A0A2C5YI75"/>
<protein>
    <submittedName>
        <fullName evidence="3">Uncharacterized protein</fullName>
    </submittedName>
</protein>
<accession>A0A2C5YI75</accession>
<proteinExistence type="predicted"/>
<keyword evidence="2" id="KW-0812">Transmembrane</keyword>
<feature type="region of interest" description="Disordered" evidence="1">
    <location>
        <begin position="299"/>
        <end position="325"/>
    </location>
</feature>
<organism evidence="3 4">
    <name type="scientific">Ophiocordyceps camponoti-rufipedis</name>
    <dbReference type="NCBI Taxonomy" id="2004952"/>
    <lineage>
        <taxon>Eukaryota</taxon>
        <taxon>Fungi</taxon>
        <taxon>Dikarya</taxon>
        <taxon>Ascomycota</taxon>
        <taxon>Pezizomycotina</taxon>
        <taxon>Sordariomycetes</taxon>
        <taxon>Hypocreomycetidae</taxon>
        <taxon>Hypocreales</taxon>
        <taxon>Ophiocordycipitaceae</taxon>
        <taxon>Ophiocordyceps</taxon>
    </lineage>
</organism>
<dbReference type="AlphaFoldDB" id="A0A2C5YI75"/>
<dbReference type="EMBL" id="NJES01000957">
    <property type="protein sequence ID" value="PHH68457.1"/>
    <property type="molecule type" value="Genomic_DNA"/>
</dbReference>